<reference evidence="1 2" key="1">
    <citation type="submission" date="2016-01" db="EMBL/GenBank/DDBJ databases">
        <authorList>
            <person name="Oliw E.H."/>
        </authorList>
    </citation>
    <scope>NUCLEOTIDE SEQUENCE [LARGE SCALE GENOMIC DNA]</scope>
    <source>
        <strain evidence="1 2">GED7760B</strain>
    </source>
</reference>
<comment type="caution">
    <text evidence="1">The sequence shown here is derived from an EMBL/GenBank/DDBJ whole genome shotgun (WGS) entry which is preliminary data.</text>
</comment>
<gene>
    <name evidence="1" type="ORF">HMPREF3216_01317</name>
</gene>
<proteinExistence type="predicted"/>
<dbReference type="Proteomes" id="UP000070558">
    <property type="component" value="Unassembled WGS sequence"/>
</dbReference>
<evidence type="ECO:0000313" key="1">
    <source>
        <dbReference type="EMBL" id="KXA17284.1"/>
    </source>
</evidence>
<dbReference type="PATRIC" id="fig|2702.99.peg.1279"/>
<dbReference type="AlphaFoldDB" id="A0A133NLW9"/>
<evidence type="ECO:0008006" key="3">
    <source>
        <dbReference type="Google" id="ProtNLM"/>
    </source>
</evidence>
<protein>
    <recommendedName>
        <fullName evidence="3">Transposase</fullName>
    </recommendedName>
</protein>
<dbReference type="RefSeq" id="WP_230953866.1">
    <property type="nucleotide sequence ID" value="NZ_KQ956825.1"/>
</dbReference>
<dbReference type="EMBL" id="LRQA01000059">
    <property type="protein sequence ID" value="KXA17284.1"/>
    <property type="molecule type" value="Genomic_DNA"/>
</dbReference>
<name>A0A133NLW9_GARVA</name>
<evidence type="ECO:0000313" key="2">
    <source>
        <dbReference type="Proteomes" id="UP000070558"/>
    </source>
</evidence>
<organism evidence="1 2">
    <name type="scientific">Gardnerella vaginalis</name>
    <dbReference type="NCBI Taxonomy" id="2702"/>
    <lineage>
        <taxon>Bacteria</taxon>
        <taxon>Bacillati</taxon>
        <taxon>Actinomycetota</taxon>
        <taxon>Actinomycetes</taxon>
        <taxon>Bifidobacteriales</taxon>
        <taxon>Bifidobacteriaceae</taxon>
        <taxon>Gardnerella</taxon>
    </lineage>
</organism>
<accession>A0A133NLW9</accession>
<sequence length="56" mass="6572">MKTKPSKNNNPLSEREELKFLREENEYLKAENAILNNLIALSREKRDSKIKAKKQA</sequence>